<dbReference type="AlphaFoldDB" id="A0A423WZ42"/>
<evidence type="ECO:0000259" key="2">
    <source>
        <dbReference type="Pfam" id="PF14420"/>
    </source>
</evidence>
<dbReference type="OrthoDB" id="5392716at2759"/>
<dbReference type="Proteomes" id="UP000283895">
    <property type="component" value="Unassembled WGS sequence"/>
</dbReference>
<evidence type="ECO:0000313" key="4">
    <source>
        <dbReference type="Proteomes" id="UP000283895"/>
    </source>
</evidence>
<name>A0A423WZ42_9PEZI</name>
<feature type="compositionally biased region" description="Pro residues" evidence="1">
    <location>
        <begin position="166"/>
        <end position="178"/>
    </location>
</feature>
<dbReference type="InterPro" id="IPR025676">
    <property type="entry name" value="Clr5_dom"/>
</dbReference>
<proteinExistence type="predicted"/>
<organism evidence="3 4">
    <name type="scientific">Cytospora schulzeri</name>
    <dbReference type="NCBI Taxonomy" id="448051"/>
    <lineage>
        <taxon>Eukaryota</taxon>
        <taxon>Fungi</taxon>
        <taxon>Dikarya</taxon>
        <taxon>Ascomycota</taxon>
        <taxon>Pezizomycotina</taxon>
        <taxon>Sordariomycetes</taxon>
        <taxon>Sordariomycetidae</taxon>
        <taxon>Diaporthales</taxon>
        <taxon>Cytosporaceae</taxon>
        <taxon>Cytospora</taxon>
    </lineage>
</organism>
<accession>A0A423WZ42</accession>
<feature type="domain" description="Clr5" evidence="2">
    <location>
        <begin position="9"/>
        <end position="55"/>
    </location>
</feature>
<feature type="region of interest" description="Disordered" evidence="1">
    <location>
        <begin position="129"/>
        <end position="238"/>
    </location>
</feature>
<feature type="compositionally biased region" description="Low complexity" evidence="1">
    <location>
        <begin position="198"/>
        <end position="224"/>
    </location>
</feature>
<comment type="caution">
    <text evidence="3">The sequence shown here is derived from an EMBL/GenBank/DDBJ whole genome shotgun (WGS) entry which is preliminary data.</text>
</comment>
<dbReference type="EMBL" id="LKEA01000005">
    <property type="protein sequence ID" value="ROW08789.1"/>
    <property type="molecule type" value="Genomic_DNA"/>
</dbReference>
<sequence length="238" mass="27628">MAGGRPRIEFEQHKDLIIQLYRDKTPWPRIEETLLTQYGCKVTARTIHHRFKEWDAEIIRVRTDVTDELKDQIKAYWADRATRPKTDEELHQKLLDDGFTVTLTAVARLRNELKLYRRWDHRFGRVRPQSELHRRRRHCKQKGSVFTDAQFAPPDDEDDEQDSVQPQPPGEPVRPPPQVTRSGGSTVLATRVPRQRRQPLPAQPGQPAQSTQIIHPPSQPHQQPFIPPEDPSSAMKDA</sequence>
<gene>
    <name evidence="3" type="ORF">VMCG_02895</name>
</gene>
<keyword evidence="4" id="KW-1185">Reference proteome</keyword>
<dbReference type="Pfam" id="PF14420">
    <property type="entry name" value="Clr5"/>
    <property type="match status" value="1"/>
</dbReference>
<protein>
    <recommendedName>
        <fullName evidence="2">Clr5 domain-containing protein</fullName>
    </recommendedName>
</protein>
<reference evidence="3 4" key="1">
    <citation type="submission" date="2015-09" db="EMBL/GenBank/DDBJ databases">
        <title>Host preference determinants of Valsa canker pathogens revealed by comparative genomics.</title>
        <authorList>
            <person name="Yin Z."/>
            <person name="Huang L."/>
        </authorList>
    </citation>
    <scope>NUCLEOTIDE SEQUENCE [LARGE SCALE GENOMIC DNA]</scope>
    <source>
        <strain evidence="3 4">03-1</strain>
    </source>
</reference>
<evidence type="ECO:0000313" key="3">
    <source>
        <dbReference type="EMBL" id="ROW08789.1"/>
    </source>
</evidence>
<evidence type="ECO:0000256" key="1">
    <source>
        <dbReference type="SAM" id="MobiDB-lite"/>
    </source>
</evidence>